<evidence type="ECO:0000313" key="7">
    <source>
        <dbReference type="EMBL" id="QPT41060.1"/>
    </source>
</evidence>
<dbReference type="GO" id="GO:0008237">
    <property type="term" value="F:metallopeptidase activity"/>
    <property type="evidence" value="ECO:0007669"/>
    <property type="project" value="UniProtKB-KW"/>
</dbReference>
<dbReference type="STRING" id="1122619.GCA_000373745_00914"/>
<feature type="transmembrane region" description="Helical" evidence="6">
    <location>
        <begin position="25"/>
        <end position="50"/>
    </location>
</feature>
<protein>
    <submittedName>
        <fullName evidence="8">Predicted metalloprotease</fullName>
    </submittedName>
    <submittedName>
        <fullName evidence="7">Zinc metallopeptidase</fullName>
    </submittedName>
</protein>
<sequence length="292" mass="31771">MKLGGRRQSRNVEDRRGQRGSSGRGGIPIFSGGKISIGTIVIALVAWLAFGVNPLQFLGGLDSTSYDQSTVSQRGTTGELTDAEGVFVAQVLGTTEDIWSEQFRLHQIGTYREPRLVLYDHATRTACGLGQGAMGPFYCPGDQTIYLDLEFFRETGKRMGVRGDFAQGYVIAHEVGHHVQRVLGVLEQTQAAQQRASQRQANQISVLTELQADCFAGIWAHELQKQGDTINESDIRDAMNAAAAVGDDRIQQNAQGYAVPDSFTHGSSAQRVQWFTIGLQQGSLQACNTFSG</sequence>
<evidence type="ECO:0000256" key="6">
    <source>
        <dbReference type="SAM" id="Phobius"/>
    </source>
</evidence>
<keyword evidence="3 6" id="KW-1133">Transmembrane helix</keyword>
<keyword evidence="4 6" id="KW-0472">Membrane</keyword>
<gene>
    <name evidence="7" type="ORF">I6G29_05850</name>
    <name evidence="8" type="ORF">NCTC11997_01226</name>
</gene>
<accession>A0A378XE42</accession>
<dbReference type="Proteomes" id="UP000254603">
    <property type="component" value="Unassembled WGS sequence"/>
</dbReference>
<feature type="region of interest" description="Disordered" evidence="5">
    <location>
        <begin position="1"/>
        <end position="25"/>
    </location>
</feature>
<dbReference type="GO" id="GO:0006508">
    <property type="term" value="P:proteolysis"/>
    <property type="evidence" value="ECO:0007669"/>
    <property type="project" value="UniProtKB-KW"/>
</dbReference>
<comment type="subcellular location">
    <subcellularLocation>
        <location evidence="1">Membrane</location>
        <topology evidence="1">Single-pass membrane protein</topology>
    </subcellularLocation>
</comment>
<dbReference type="PANTHER" id="PTHR30168">
    <property type="entry name" value="PUTATIVE MEMBRANE PROTEIN YPFJ"/>
    <property type="match status" value="1"/>
</dbReference>
<dbReference type="Proteomes" id="UP000594903">
    <property type="component" value="Chromosome"/>
</dbReference>
<evidence type="ECO:0000256" key="3">
    <source>
        <dbReference type="ARBA" id="ARBA00022989"/>
    </source>
</evidence>
<dbReference type="AlphaFoldDB" id="A0A378XE42"/>
<dbReference type="SUPFAM" id="SSF55486">
    <property type="entry name" value="Metalloproteases ('zincins'), catalytic domain"/>
    <property type="match status" value="1"/>
</dbReference>
<reference evidence="7 10" key="2">
    <citation type="submission" date="2020-12" db="EMBL/GenBank/DDBJ databases">
        <title>FDA dAtabase for Regulatory Grade micrObial Sequences (FDA-ARGOS): Supporting development and validation of Infectious Disease Dx tests.</title>
        <authorList>
            <person name="Sproer C."/>
            <person name="Gronow S."/>
            <person name="Severitt S."/>
            <person name="Schroder I."/>
            <person name="Tallon L."/>
            <person name="Sadzewicz L."/>
            <person name="Zhao X."/>
            <person name="Boylan J."/>
            <person name="Ott S."/>
            <person name="Bowen H."/>
            <person name="Vavikolanu K."/>
            <person name="Mehta A."/>
            <person name="Aluvathingal J."/>
            <person name="Nadendla S."/>
            <person name="Lowell S."/>
            <person name="Myers T."/>
            <person name="Yan Y."/>
            <person name="Sichtig H."/>
        </authorList>
    </citation>
    <scope>NUCLEOTIDE SEQUENCE [LARGE SCALE GENOMIC DNA]</scope>
    <source>
        <strain evidence="7 10">FDAARGOS_872</strain>
    </source>
</reference>
<keyword evidence="8" id="KW-0482">Metalloprotease</keyword>
<evidence type="ECO:0000256" key="1">
    <source>
        <dbReference type="ARBA" id="ARBA00004167"/>
    </source>
</evidence>
<keyword evidence="8" id="KW-0378">Hydrolase</keyword>
<organism evidence="8 9">
    <name type="scientific">Oligella ureolytica</name>
    <dbReference type="NCBI Taxonomy" id="90244"/>
    <lineage>
        <taxon>Bacteria</taxon>
        <taxon>Pseudomonadati</taxon>
        <taxon>Pseudomonadota</taxon>
        <taxon>Betaproteobacteria</taxon>
        <taxon>Burkholderiales</taxon>
        <taxon>Alcaligenaceae</taxon>
        <taxon>Oligella</taxon>
    </lineage>
</organism>
<keyword evidence="8" id="KW-0645">Protease</keyword>
<evidence type="ECO:0000256" key="2">
    <source>
        <dbReference type="ARBA" id="ARBA00022692"/>
    </source>
</evidence>
<name>A0A378XE42_9BURK</name>
<keyword evidence="10" id="KW-1185">Reference proteome</keyword>
<dbReference type="EMBL" id="UGSB01000001">
    <property type="protein sequence ID" value="SUA53591.1"/>
    <property type="molecule type" value="Genomic_DNA"/>
</dbReference>
<keyword evidence="2 6" id="KW-0812">Transmembrane</keyword>
<dbReference type="GO" id="GO:0016020">
    <property type="term" value="C:membrane"/>
    <property type="evidence" value="ECO:0007669"/>
    <property type="project" value="UniProtKB-SubCell"/>
</dbReference>
<evidence type="ECO:0000256" key="5">
    <source>
        <dbReference type="SAM" id="MobiDB-lite"/>
    </source>
</evidence>
<reference evidence="8 9" key="1">
    <citation type="submission" date="2018-06" db="EMBL/GenBank/DDBJ databases">
        <authorList>
            <consortium name="Pathogen Informatics"/>
            <person name="Doyle S."/>
        </authorList>
    </citation>
    <scope>NUCLEOTIDE SEQUENCE [LARGE SCALE GENOMIC DNA]</scope>
    <source>
        <strain evidence="8 9">NCTC11997</strain>
    </source>
</reference>
<proteinExistence type="predicted"/>
<dbReference type="PANTHER" id="PTHR30168:SF0">
    <property type="entry name" value="INNER MEMBRANE PROTEIN"/>
    <property type="match status" value="1"/>
</dbReference>
<evidence type="ECO:0000313" key="9">
    <source>
        <dbReference type="Proteomes" id="UP000254603"/>
    </source>
</evidence>
<dbReference type="OrthoDB" id="9774900at2"/>
<evidence type="ECO:0000256" key="4">
    <source>
        <dbReference type="ARBA" id="ARBA00023136"/>
    </source>
</evidence>
<dbReference type="InterPro" id="IPR007343">
    <property type="entry name" value="Uncharacterised_pept_Zn_put"/>
</dbReference>
<dbReference type="Pfam" id="PF04228">
    <property type="entry name" value="Zn_peptidase"/>
    <property type="match status" value="1"/>
</dbReference>
<evidence type="ECO:0000313" key="10">
    <source>
        <dbReference type="Proteomes" id="UP000594903"/>
    </source>
</evidence>
<evidence type="ECO:0000313" key="8">
    <source>
        <dbReference type="EMBL" id="SUA53591.1"/>
    </source>
</evidence>
<dbReference type="EMBL" id="CP065725">
    <property type="protein sequence ID" value="QPT41060.1"/>
    <property type="molecule type" value="Genomic_DNA"/>
</dbReference>
<dbReference type="RefSeq" id="WP_018574098.1">
    <property type="nucleotide sequence ID" value="NZ_CP065725.1"/>
</dbReference>